<feature type="transmembrane region" description="Helical" evidence="7">
    <location>
        <begin position="136"/>
        <end position="153"/>
    </location>
</feature>
<evidence type="ECO:0000256" key="1">
    <source>
        <dbReference type="ARBA" id="ARBA00004651"/>
    </source>
</evidence>
<comment type="similarity">
    <text evidence="2">Belongs to the acyltransferase 3 family.</text>
</comment>
<evidence type="ECO:0000256" key="2">
    <source>
        <dbReference type="ARBA" id="ARBA00007400"/>
    </source>
</evidence>
<feature type="transmembrane region" description="Helical" evidence="7">
    <location>
        <begin position="275"/>
        <end position="292"/>
    </location>
</feature>
<evidence type="ECO:0000256" key="4">
    <source>
        <dbReference type="ARBA" id="ARBA00022692"/>
    </source>
</evidence>
<feature type="transmembrane region" description="Helical" evidence="7">
    <location>
        <begin position="74"/>
        <end position="93"/>
    </location>
</feature>
<evidence type="ECO:0000256" key="3">
    <source>
        <dbReference type="ARBA" id="ARBA00022475"/>
    </source>
</evidence>
<name>A0ABR8UUZ9_9MICC</name>
<dbReference type="InterPro" id="IPR002656">
    <property type="entry name" value="Acyl_transf_3_dom"/>
</dbReference>
<evidence type="ECO:0000256" key="7">
    <source>
        <dbReference type="SAM" id="Phobius"/>
    </source>
</evidence>
<comment type="caution">
    <text evidence="9">The sequence shown here is derived from an EMBL/GenBank/DDBJ whole genome shotgun (WGS) entry which is preliminary data.</text>
</comment>
<feature type="transmembrane region" description="Helical" evidence="7">
    <location>
        <begin position="213"/>
        <end position="233"/>
    </location>
</feature>
<feature type="domain" description="Acyltransferase 3" evidence="8">
    <location>
        <begin position="1"/>
        <end position="293"/>
    </location>
</feature>
<keyword evidence="9" id="KW-0012">Acyltransferase</keyword>
<gene>
    <name evidence="9" type="ORF">H9639_12225</name>
</gene>
<evidence type="ECO:0000259" key="8">
    <source>
        <dbReference type="Pfam" id="PF01757"/>
    </source>
</evidence>
<keyword evidence="5 7" id="KW-1133">Transmembrane helix</keyword>
<evidence type="ECO:0000313" key="10">
    <source>
        <dbReference type="Proteomes" id="UP000609874"/>
    </source>
</evidence>
<reference evidence="9 10" key="1">
    <citation type="submission" date="2020-08" db="EMBL/GenBank/DDBJ databases">
        <title>A Genomic Blueprint of the Chicken Gut Microbiome.</title>
        <authorList>
            <person name="Gilroy R."/>
            <person name="Ravi A."/>
            <person name="Getino M."/>
            <person name="Pursley I."/>
            <person name="Horton D.L."/>
            <person name="Alikhan N.-F."/>
            <person name="Baker D."/>
            <person name="Gharbi K."/>
            <person name="Hall N."/>
            <person name="Watson M."/>
            <person name="Adriaenssens E.M."/>
            <person name="Foster-Nyarko E."/>
            <person name="Jarju S."/>
            <person name="Secka A."/>
            <person name="Antonio M."/>
            <person name="Oren A."/>
            <person name="Chaudhuri R."/>
            <person name="La Ragione R.M."/>
            <person name="Hildebrand F."/>
            <person name="Pallen M.J."/>
        </authorList>
    </citation>
    <scope>NUCLEOTIDE SEQUENCE [LARGE SCALE GENOMIC DNA]</scope>
    <source>
        <strain evidence="9 10">Sa2CUA1</strain>
    </source>
</reference>
<dbReference type="Pfam" id="PF01757">
    <property type="entry name" value="Acyl_transf_3"/>
    <property type="match status" value="1"/>
</dbReference>
<evidence type="ECO:0000256" key="5">
    <source>
        <dbReference type="ARBA" id="ARBA00022989"/>
    </source>
</evidence>
<feature type="transmembrane region" description="Helical" evidence="7">
    <location>
        <begin position="187"/>
        <end position="207"/>
    </location>
</feature>
<evidence type="ECO:0000313" key="9">
    <source>
        <dbReference type="EMBL" id="MBD7996066.1"/>
    </source>
</evidence>
<dbReference type="Proteomes" id="UP000609874">
    <property type="component" value="Unassembled WGS sequence"/>
</dbReference>
<proteinExistence type="inferred from homology"/>
<feature type="transmembrane region" description="Helical" evidence="7">
    <location>
        <begin position="159"/>
        <end position="175"/>
    </location>
</feature>
<keyword evidence="6 7" id="KW-0472">Membrane</keyword>
<feature type="transmembrane region" description="Helical" evidence="7">
    <location>
        <begin position="248"/>
        <end position="269"/>
    </location>
</feature>
<protein>
    <submittedName>
        <fullName evidence="9">Acyltransferase</fullName>
    </submittedName>
</protein>
<keyword evidence="4 7" id="KW-0812">Transmembrane</keyword>
<keyword evidence="10" id="KW-1185">Reference proteome</keyword>
<feature type="transmembrane region" description="Helical" evidence="7">
    <location>
        <begin position="113"/>
        <end position="129"/>
    </location>
</feature>
<keyword evidence="9" id="KW-0808">Transferase</keyword>
<comment type="subcellular location">
    <subcellularLocation>
        <location evidence="1">Cell membrane</location>
        <topology evidence="1">Multi-pass membrane protein</topology>
    </subcellularLocation>
</comment>
<organism evidence="9 10">
    <name type="scientific">Arthrobacter gallicola</name>
    <dbReference type="NCBI Taxonomy" id="2762225"/>
    <lineage>
        <taxon>Bacteria</taxon>
        <taxon>Bacillati</taxon>
        <taxon>Actinomycetota</taxon>
        <taxon>Actinomycetes</taxon>
        <taxon>Micrococcales</taxon>
        <taxon>Micrococcaceae</taxon>
        <taxon>Arthrobacter</taxon>
    </lineage>
</organism>
<dbReference type="PANTHER" id="PTHR40074">
    <property type="entry name" value="O-ACETYLTRANSFERASE WECH"/>
    <property type="match status" value="1"/>
</dbReference>
<dbReference type="GO" id="GO:0016746">
    <property type="term" value="F:acyltransferase activity"/>
    <property type="evidence" value="ECO:0007669"/>
    <property type="project" value="UniProtKB-KW"/>
</dbReference>
<dbReference type="RefSeq" id="WP_191808345.1">
    <property type="nucleotide sequence ID" value="NZ_JACSQD010000005.1"/>
</dbReference>
<evidence type="ECO:0000256" key="6">
    <source>
        <dbReference type="ARBA" id="ARBA00023136"/>
    </source>
</evidence>
<accession>A0ABR8UUZ9</accession>
<keyword evidence="3" id="KW-1003">Cell membrane</keyword>
<dbReference type="PANTHER" id="PTHR40074:SF2">
    <property type="entry name" value="O-ACETYLTRANSFERASE WECH"/>
    <property type="match status" value="1"/>
</dbReference>
<sequence>MDTARGIAILLVIIFHAVTEVDKQFGLPDTVVAINNIVAPARMPLMVFLSGLLLGHGLAKPWNRYFAGKLSKILWPYIVWSGIMLLLVSVVAAEHPRAGEIARLLAISPIDHLWFLRDLFVFYIVMFCLRRCTKTLHIVLASAVLLAGQWAGFEQLERFAYLYFFFTLGWLYSGKIEELKMFIEKRAVTFVSLVFAALLVPSVLVFGDIRYDVLFLPAVASLASIVLRVSVFLEGRLSAVRAIGRNSIVYYLVHWPVVLVLAHVCVAFGSDIHPFMITILCIGTALASSYVCERLNERGLPFSLFFGISFSRAYRQRLPA</sequence>
<dbReference type="EMBL" id="JACSQD010000005">
    <property type="protein sequence ID" value="MBD7996066.1"/>
    <property type="molecule type" value="Genomic_DNA"/>
</dbReference>